<dbReference type="GO" id="GO:0005085">
    <property type="term" value="F:guanyl-nucleotide exchange factor activity"/>
    <property type="evidence" value="ECO:0007669"/>
    <property type="project" value="InterPro"/>
</dbReference>
<dbReference type="InterPro" id="IPR051092">
    <property type="entry name" value="FYVE_RhoGEF_PH"/>
</dbReference>
<comment type="caution">
    <text evidence="3">The sequence shown here is derived from an EMBL/GenBank/DDBJ whole genome shotgun (WGS) entry which is preliminary data.</text>
</comment>
<dbReference type="Gene3D" id="1.20.900.10">
    <property type="entry name" value="Dbl homology (DH) domain"/>
    <property type="match status" value="1"/>
</dbReference>
<gene>
    <name evidence="3" type="ORF">PNEJI1_000626-RA</name>
</gene>
<feature type="region of interest" description="Disordered" evidence="1">
    <location>
        <begin position="1"/>
        <end position="24"/>
    </location>
</feature>
<evidence type="ECO:0000256" key="1">
    <source>
        <dbReference type="SAM" id="MobiDB-lite"/>
    </source>
</evidence>
<sequence>MHNTRKIKKNNTKTSDESSSDATCNFPLSNSPVFRRDMTYQEMLKTDPFFRKNQIHYVSDDSVLGFLIISVAVDKFNIIHSHVFTCCGPLSLPLITPKDQDVLRIVVSHLPYNCRSQSFQVIAMKEVLRQYNVFIENSDQQRRIAFDEMHAGDIAGHCQLLKLTDLSSILCSMLKKRKLVSFNMDVIFPDDLGSTPLFSKLQETKDEHKLEDSSFKKIVIPRPEQEKKRISILDEILQTEQNYINRLRHLILDYVLPLRTQAKTSKNPPLGLYDVNRMFPLSLNDIVSVNSAFLQDFEKAKTDLEKANSCVTHVYAKYLELSVDFESILRHNLRNPKFRDFVDNQKYKTERNISIRELIMEPVQRIPRYSLFLENIISNTHPESPALVPFQKALSIVKDIAQMKIMEAEERSKLFRKLMGHVSGFPPELISNSRYFITAIDAIEILPPYINSSNCLAILKKSSHISIVEELISNVSEISLSRSQSKQSLFKFATSTSRKDILFQGWASTNDLELEIDEDSDTDIWIIASTPIKSYVGNEAWGSFSEHKISVTSESKHCIINFIEKFYKTKAKNKISENFISEIEKNNINIICNVFKASEYKKEPKKSEIAIQYTHQSFANSVNKKNSEMDISGLFLIEASSEIYRLDFYTPLSWKISPRKFQYLDTLLEDLFEKAILFQNFLKFSESPKNVSILISNVSLESNSLKTNFPAISYSNFSNKSINSTSGNKYSPPKNLTTSFLINSPTSKTFIKKDSFSQFNSLIKSDNENNISKIGNNNSISSIEIIKDKNIFRGIETFVYTLCCIEDFDSMSTLMYSESELKDSIDLSNEIAKNPQKDYAVLGSPLKIGYAAFKHYIKTHVSKKIGPVLPYEYIKSCLNIIEGFDSIDEKIHKIHNISLDLPYESHAVLCLVIYLTLHVLNKAYKEKCLKILLLMISECLVSVYDVPAFIPVLKLMARNFSQIFYEFAKTNFSTLTNKMASILTKDFNQSEIVPSFTNSYYDKPFIFPDTSISSSDAVDYEKPSLLPLKNSLSLNSTQRDTSKDTFYNTTSNLSINTVIPQSTHSEMTKSLSHLEDVNPFTALNTDQHLKTLFLNPKEKYYDASDNNIKKKENFSMVSNNFKTNLTEEDFNESNNMNDIPRFDKHLIVKSFSENTKSNDISKSNCLKKPSLETFSSLESKILFPHDNYIVFKDSKSEYEKVDPKENFTVEVLIKKLITVVSLKVHEYHSSDKTDIDFVYKFIINLDQIFDENINISYKF</sequence>
<dbReference type="SMART" id="SM00325">
    <property type="entry name" value="RhoGEF"/>
    <property type="match status" value="1"/>
</dbReference>
<dbReference type="PANTHER" id="PTHR12673">
    <property type="entry name" value="FACIOGENITAL DYSPLASIA PROTEIN"/>
    <property type="match status" value="1"/>
</dbReference>
<dbReference type="InterPro" id="IPR000219">
    <property type="entry name" value="DH_dom"/>
</dbReference>
<evidence type="ECO:0000313" key="4">
    <source>
        <dbReference type="Proteomes" id="UP000010422"/>
    </source>
</evidence>
<feature type="domain" description="DH" evidence="2">
    <location>
        <begin position="228"/>
        <end position="402"/>
    </location>
</feature>
<dbReference type="InterPro" id="IPR032634">
    <property type="entry name" value="Gef2/Nod1_dom"/>
</dbReference>
<evidence type="ECO:0000313" key="3">
    <source>
        <dbReference type="EMBL" id="CCJ30476.1"/>
    </source>
</evidence>
<dbReference type="AlphaFoldDB" id="L0PDK9"/>
<proteinExistence type="predicted"/>
<dbReference type="InParanoid" id="L0PDK9"/>
<dbReference type="Pfam" id="PF00621">
    <property type="entry name" value="RhoGEF"/>
    <property type="match status" value="1"/>
</dbReference>
<dbReference type="PROSITE" id="PS50010">
    <property type="entry name" value="DH_2"/>
    <property type="match status" value="1"/>
</dbReference>
<dbReference type="Proteomes" id="UP000010422">
    <property type="component" value="Unassembled WGS sequence"/>
</dbReference>
<dbReference type="EMBL" id="CAKM01000253">
    <property type="protein sequence ID" value="CCJ30476.1"/>
    <property type="molecule type" value="Genomic_DNA"/>
</dbReference>
<dbReference type="Pfam" id="PF17114">
    <property type="entry name" value="Nod1"/>
    <property type="match status" value="1"/>
</dbReference>
<evidence type="ECO:0000259" key="2">
    <source>
        <dbReference type="PROSITE" id="PS50010"/>
    </source>
</evidence>
<dbReference type="STRING" id="1209962.L0PDK9"/>
<feature type="compositionally biased region" description="Basic residues" evidence="1">
    <location>
        <begin position="1"/>
        <end position="11"/>
    </location>
</feature>
<reference evidence="3 4" key="1">
    <citation type="journal article" date="2012" name="MBio">
        <title>De novo assembly of the Pneumocystis jirovecii genome from a single bronchoalveolar lavage fluid specimen from a patient.</title>
        <authorList>
            <person name="Cisse O.H."/>
            <person name="Pagni M."/>
            <person name="Hauser P.M."/>
        </authorList>
    </citation>
    <scope>NUCLEOTIDE SEQUENCE [LARGE SCALE GENOMIC DNA]</scope>
    <source>
        <strain evidence="3 4">SE8</strain>
    </source>
</reference>
<dbReference type="SUPFAM" id="SSF48065">
    <property type="entry name" value="DBL homology domain (DH-domain)"/>
    <property type="match status" value="1"/>
</dbReference>
<dbReference type="PANTHER" id="PTHR12673:SF159">
    <property type="entry name" value="LD03170P"/>
    <property type="match status" value="1"/>
</dbReference>
<dbReference type="InterPro" id="IPR035899">
    <property type="entry name" value="DBL_dom_sf"/>
</dbReference>
<dbReference type="GO" id="GO:0005737">
    <property type="term" value="C:cytoplasm"/>
    <property type="evidence" value="ECO:0007669"/>
    <property type="project" value="TreeGrafter"/>
</dbReference>
<dbReference type="VEuPathDB" id="FungiDB:PNEJI1_000626-RA"/>
<name>L0PDK9_PNEJI</name>
<accession>L0PDK9</accession>
<organism evidence="4">
    <name type="scientific">Pneumocystis jirovecii</name>
    <name type="common">Human pneumocystis pneumonia agent</name>
    <dbReference type="NCBI Taxonomy" id="42068"/>
    <lineage>
        <taxon>Eukaryota</taxon>
        <taxon>Fungi</taxon>
        <taxon>Dikarya</taxon>
        <taxon>Ascomycota</taxon>
        <taxon>Taphrinomycotina</taxon>
        <taxon>Pneumocystomycetes</taxon>
        <taxon>Pneumocystaceae</taxon>
        <taxon>Pneumocystis</taxon>
    </lineage>
</organism>
<protein>
    <recommendedName>
        <fullName evidence="2">DH domain-containing protein</fullName>
    </recommendedName>
</protein>